<proteinExistence type="inferred from homology"/>
<dbReference type="PANTHER" id="PTHR33048">
    <property type="entry name" value="PTH11-LIKE INTEGRAL MEMBRANE PROTEIN (AFU_ORTHOLOGUE AFUA_5G11245)"/>
    <property type="match status" value="1"/>
</dbReference>
<feature type="compositionally biased region" description="Basic and acidic residues" evidence="6">
    <location>
        <begin position="329"/>
        <end position="349"/>
    </location>
</feature>
<evidence type="ECO:0000313" key="10">
    <source>
        <dbReference type="Proteomes" id="UP000799770"/>
    </source>
</evidence>
<dbReference type="EMBL" id="ML977356">
    <property type="protein sequence ID" value="KAF2107119.1"/>
    <property type="molecule type" value="Genomic_DNA"/>
</dbReference>
<feature type="compositionally biased region" description="Polar residues" evidence="6">
    <location>
        <begin position="311"/>
        <end position="321"/>
    </location>
</feature>
<feature type="transmembrane region" description="Helical" evidence="7">
    <location>
        <begin position="249"/>
        <end position="271"/>
    </location>
</feature>
<gene>
    <name evidence="9" type="ORF">BDV96DRAFT_653968</name>
</gene>
<feature type="region of interest" description="Disordered" evidence="6">
    <location>
        <begin position="296"/>
        <end position="371"/>
    </location>
</feature>
<protein>
    <recommendedName>
        <fullName evidence="8">Rhodopsin domain-containing protein</fullName>
    </recommendedName>
</protein>
<dbReference type="Proteomes" id="UP000799770">
    <property type="component" value="Unassembled WGS sequence"/>
</dbReference>
<comment type="subcellular location">
    <subcellularLocation>
        <location evidence="1">Membrane</location>
        <topology evidence="1">Multi-pass membrane protein</topology>
    </subcellularLocation>
</comment>
<evidence type="ECO:0000256" key="2">
    <source>
        <dbReference type="ARBA" id="ARBA00022692"/>
    </source>
</evidence>
<sequence>MSDPYKAGKEQANQDSCTGVATAFTAVSIILVALRVYTRRFIVRNFGKDDVAMLIALFFTIAYLVAIYILRENGMGFSGATLSLTQMTNLIQTTLAIEIMYYVLIFSIKLSILFFYLRIAAQKSFEKAVKGTIYLLAVFCVICVICCLVQCVPLHKMWDFTGLVEGHCINTTALFYFTSSFNIVTDIWIILLPVKTLMKINRPKREKAALIGVFGLGVFSCIASIVRLHSIRIYTQSKDPFYDSVPINLWSMVEVNIGIWCASIPALKALISRGQRERSRATAGLGYRAGGYKYHSRDKSGHKVSGKIMGASSSDRSQGTDTIVPHEAFGMKDLETPLEHPRPVARKESNVSSERSGSQERIYLPGNDKLV</sequence>
<organism evidence="9 10">
    <name type="scientific">Lophiotrema nucula</name>
    <dbReference type="NCBI Taxonomy" id="690887"/>
    <lineage>
        <taxon>Eukaryota</taxon>
        <taxon>Fungi</taxon>
        <taxon>Dikarya</taxon>
        <taxon>Ascomycota</taxon>
        <taxon>Pezizomycotina</taxon>
        <taxon>Dothideomycetes</taxon>
        <taxon>Pleosporomycetidae</taxon>
        <taxon>Pleosporales</taxon>
        <taxon>Lophiotremataceae</taxon>
        <taxon>Lophiotrema</taxon>
    </lineage>
</organism>
<evidence type="ECO:0000313" key="9">
    <source>
        <dbReference type="EMBL" id="KAF2107119.1"/>
    </source>
</evidence>
<feature type="transmembrane region" description="Helical" evidence="7">
    <location>
        <begin position="133"/>
        <end position="155"/>
    </location>
</feature>
<evidence type="ECO:0000256" key="1">
    <source>
        <dbReference type="ARBA" id="ARBA00004141"/>
    </source>
</evidence>
<evidence type="ECO:0000256" key="3">
    <source>
        <dbReference type="ARBA" id="ARBA00022989"/>
    </source>
</evidence>
<reference evidence="9" key="1">
    <citation type="journal article" date="2020" name="Stud. Mycol.">
        <title>101 Dothideomycetes genomes: a test case for predicting lifestyles and emergence of pathogens.</title>
        <authorList>
            <person name="Haridas S."/>
            <person name="Albert R."/>
            <person name="Binder M."/>
            <person name="Bloem J."/>
            <person name="Labutti K."/>
            <person name="Salamov A."/>
            <person name="Andreopoulos B."/>
            <person name="Baker S."/>
            <person name="Barry K."/>
            <person name="Bills G."/>
            <person name="Bluhm B."/>
            <person name="Cannon C."/>
            <person name="Castanera R."/>
            <person name="Culley D."/>
            <person name="Daum C."/>
            <person name="Ezra D."/>
            <person name="Gonzalez J."/>
            <person name="Henrissat B."/>
            <person name="Kuo A."/>
            <person name="Liang C."/>
            <person name="Lipzen A."/>
            <person name="Lutzoni F."/>
            <person name="Magnuson J."/>
            <person name="Mondo S."/>
            <person name="Nolan M."/>
            <person name="Ohm R."/>
            <person name="Pangilinan J."/>
            <person name="Park H.-J."/>
            <person name="Ramirez L."/>
            <person name="Alfaro M."/>
            <person name="Sun H."/>
            <person name="Tritt A."/>
            <person name="Yoshinaga Y."/>
            <person name="Zwiers L.-H."/>
            <person name="Turgeon B."/>
            <person name="Goodwin S."/>
            <person name="Spatafora J."/>
            <person name="Crous P."/>
            <person name="Grigoriev I."/>
        </authorList>
    </citation>
    <scope>NUCLEOTIDE SEQUENCE</scope>
    <source>
        <strain evidence="9">CBS 627.86</strain>
    </source>
</reference>
<feature type="transmembrane region" description="Helical" evidence="7">
    <location>
        <begin position="209"/>
        <end position="229"/>
    </location>
</feature>
<name>A0A6A5YIP8_9PLEO</name>
<keyword evidence="10" id="KW-1185">Reference proteome</keyword>
<keyword evidence="3 7" id="KW-1133">Transmembrane helix</keyword>
<dbReference type="InterPro" id="IPR049326">
    <property type="entry name" value="Rhodopsin_dom_fungi"/>
</dbReference>
<evidence type="ECO:0000259" key="8">
    <source>
        <dbReference type="Pfam" id="PF20684"/>
    </source>
</evidence>
<comment type="similarity">
    <text evidence="5">Belongs to the SAT4 family.</text>
</comment>
<keyword evidence="4 7" id="KW-0472">Membrane</keyword>
<evidence type="ECO:0000256" key="5">
    <source>
        <dbReference type="ARBA" id="ARBA00038359"/>
    </source>
</evidence>
<dbReference type="InterPro" id="IPR052337">
    <property type="entry name" value="SAT4-like"/>
</dbReference>
<accession>A0A6A5YIP8</accession>
<feature type="transmembrane region" description="Helical" evidence="7">
    <location>
        <begin position="175"/>
        <end position="197"/>
    </location>
</feature>
<evidence type="ECO:0000256" key="6">
    <source>
        <dbReference type="SAM" id="MobiDB-lite"/>
    </source>
</evidence>
<dbReference type="PANTHER" id="PTHR33048:SF123">
    <property type="entry name" value="INTEGRAL MEMBRANE PROTEIN"/>
    <property type="match status" value="1"/>
</dbReference>
<evidence type="ECO:0000256" key="4">
    <source>
        <dbReference type="ARBA" id="ARBA00023136"/>
    </source>
</evidence>
<dbReference type="AlphaFoldDB" id="A0A6A5YIP8"/>
<dbReference type="Pfam" id="PF20684">
    <property type="entry name" value="Fung_rhodopsin"/>
    <property type="match status" value="1"/>
</dbReference>
<dbReference type="GO" id="GO:0016020">
    <property type="term" value="C:membrane"/>
    <property type="evidence" value="ECO:0007669"/>
    <property type="project" value="UniProtKB-SubCell"/>
</dbReference>
<feature type="transmembrane region" description="Helical" evidence="7">
    <location>
        <begin position="50"/>
        <end position="70"/>
    </location>
</feature>
<evidence type="ECO:0000256" key="7">
    <source>
        <dbReference type="SAM" id="Phobius"/>
    </source>
</evidence>
<feature type="transmembrane region" description="Helical" evidence="7">
    <location>
        <begin position="20"/>
        <end position="38"/>
    </location>
</feature>
<feature type="domain" description="Rhodopsin" evidence="8">
    <location>
        <begin position="34"/>
        <end position="273"/>
    </location>
</feature>
<dbReference type="OrthoDB" id="5329176at2759"/>
<feature type="transmembrane region" description="Helical" evidence="7">
    <location>
        <begin position="99"/>
        <end position="121"/>
    </location>
</feature>
<keyword evidence="2 7" id="KW-0812">Transmembrane</keyword>